<comment type="caution">
    <text evidence="1">The sequence shown here is derived from an EMBL/GenBank/DDBJ whole genome shotgun (WGS) entry which is preliminary data.</text>
</comment>
<proteinExistence type="predicted"/>
<dbReference type="RefSeq" id="WP_268240396.1">
    <property type="nucleotide sequence ID" value="NZ_BMMX01000001.1"/>
</dbReference>
<gene>
    <name evidence="1" type="ORF">GCM10012284_02930</name>
</gene>
<reference evidence="1" key="2">
    <citation type="submission" date="2020-09" db="EMBL/GenBank/DDBJ databases">
        <authorList>
            <person name="Sun Q."/>
            <person name="Zhou Y."/>
        </authorList>
    </citation>
    <scope>NUCLEOTIDE SEQUENCE</scope>
    <source>
        <strain evidence="1">CGMCC 4.7299</strain>
    </source>
</reference>
<dbReference type="Proteomes" id="UP000656042">
    <property type="component" value="Unassembled WGS sequence"/>
</dbReference>
<dbReference type="AlphaFoldDB" id="A0A8J3FLZ4"/>
<keyword evidence="2" id="KW-1185">Reference proteome</keyword>
<organism evidence="1 2">
    <name type="scientific">Mangrovihabitans endophyticus</name>
    <dbReference type="NCBI Taxonomy" id="1751298"/>
    <lineage>
        <taxon>Bacteria</taxon>
        <taxon>Bacillati</taxon>
        <taxon>Actinomycetota</taxon>
        <taxon>Actinomycetes</taxon>
        <taxon>Micromonosporales</taxon>
        <taxon>Micromonosporaceae</taxon>
        <taxon>Mangrovihabitans</taxon>
    </lineage>
</organism>
<name>A0A8J3FLZ4_9ACTN</name>
<reference evidence="1" key="1">
    <citation type="journal article" date="2014" name="Int. J. Syst. Evol. Microbiol.">
        <title>Complete genome sequence of Corynebacterium casei LMG S-19264T (=DSM 44701T), isolated from a smear-ripened cheese.</title>
        <authorList>
            <consortium name="US DOE Joint Genome Institute (JGI-PGF)"/>
            <person name="Walter F."/>
            <person name="Albersmeier A."/>
            <person name="Kalinowski J."/>
            <person name="Ruckert C."/>
        </authorList>
    </citation>
    <scope>NUCLEOTIDE SEQUENCE</scope>
    <source>
        <strain evidence="1">CGMCC 4.7299</strain>
    </source>
</reference>
<accession>A0A8J3FLZ4</accession>
<dbReference type="EMBL" id="BMMX01000001">
    <property type="protein sequence ID" value="GGK72539.1"/>
    <property type="molecule type" value="Genomic_DNA"/>
</dbReference>
<evidence type="ECO:0000313" key="1">
    <source>
        <dbReference type="EMBL" id="GGK72539.1"/>
    </source>
</evidence>
<protein>
    <submittedName>
        <fullName evidence="1">Uncharacterized protein</fullName>
    </submittedName>
</protein>
<evidence type="ECO:0000313" key="2">
    <source>
        <dbReference type="Proteomes" id="UP000656042"/>
    </source>
</evidence>
<sequence length="43" mass="4693">MERVDEQLEQLDSLVSALQDLEMTSDGPEALSAIQHHVTGGEI</sequence>